<evidence type="ECO:0000313" key="4">
    <source>
        <dbReference type="Proteomes" id="UP000447434"/>
    </source>
</evidence>
<evidence type="ECO:0000256" key="1">
    <source>
        <dbReference type="ARBA" id="ARBA00009505"/>
    </source>
</evidence>
<dbReference type="GO" id="GO:0005778">
    <property type="term" value="C:peroxisomal membrane"/>
    <property type="evidence" value="ECO:0007669"/>
    <property type="project" value="UniProtKB-SubCell"/>
</dbReference>
<dbReference type="GO" id="GO:0007031">
    <property type="term" value="P:peroxisome organization"/>
    <property type="evidence" value="ECO:0007669"/>
    <property type="project" value="UniProtKB-KW"/>
</dbReference>
<keyword evidence="2" id="KW-1133">Transmembrane helix</keyword>
<comment type="subcellular location">
    <subcellularLocation>
        <location evidence="2">Peroxisome membrane</location>
    </subcellularLocation>
</comment>
<evidence type="ECO:0000313" key="3">
    <source>
        <dbReference type="EMBL" id="KAE9622052.1"/>
    </source>
</evidence>
<keyword evidence="2" id="KW-0812">Transmembrane</keyword>
<organism evidence="3 4">
    <name type="scientific">Lupinus albus</name>
    <name type="common">White lupine</name>
    <name type="synonym">Lupinus termis</name>
    <dbReference type="NCBI Taxonomy" id="3870"/>
    <lineage>
        <taxon>Eukaryota</taxon>
        <taxon>Viridiplantae</taxon>
        <taxon>Streptophyta</taxon>
        <taxon>Embryophyta</taxon>
        <taxon>Tracheophyta</taxon>
        <taxon>Spermatophyta</taxon>
        <taxon>Magnoliopsida</taxon>
        <taxon>eudicotyledons</taxon>
        <taxon>Gunneridae</taxon>
        <taxon>Pentapetalae</taxon>
        <taxon>rosids</taxon>
        <taxon>fabids</taxon>
        <taxon>Fabales</taxon>
        <taxon>Fabaceae</taxon>
        <taxon>Papilionoideae</taxon>
        <taxon>50 kb inversion clade</taxon>
        <taxon>genistoids sensu lato</taxon>
        <taxon>core genistoids</taxon>
        <taxon>Genisteae</taxon>
        <taxon>Lupinus</taxon>
    </lineage>
</organism>
<evidence type="ECO:0000256" key="2">
    <source>
        <dbReference type="RuleBase" id="RU365003"/>
    </source>
</evidence>
<dbReference type="Proteomes" id="UP000447434">
    <property type="component" value="Chromosome 1"/>
</dbReference>
<name>A0A6A4RA56_LUPAL</name>
<protein>
    <recommendedName>
        <fullName evidence="2">Peroxisomal membrane protein PEX16</fullName>
    </recommendedName>
</protein>
<keyword evidence="2" id="KW-0962">Peroxisome biogenesis</keyword>
<dbReference type="Pfam" id="PF08610">
    <property type="entry name" value="Pex16"/>
    <property type="match status" value="1"/>
</dbReference>
<feature type="transmembrane region" description="Helical" evidence="2">
    <location>
        <begin position="254"/>
        <end position="276"/>
    </location>
</feature>
<sequence length="355" mass="40219">MEGYKRWVREKKEYVHSFETLSTGLMWVPPELFSNSEIVPEAVTTILGIITTINAHIIETAPTQDITGSTESYSFPYSLFLSVLAGLESLVEGVAQHYYGDNKKWNFLVVTEATKVLVRLSLFRKSGYKMLLSGMETSNDDTNSISLTSQDQSSLIRFGEMEPMTSNRVDQNHQREIAAECTMLSTCRVDQNHHQEAIIDPPVSVTERPTLFDILSKKGLCGVLCFIGEVLFITRPLVSVLFIRKYSIRSWTPWFLSLAFDCIGMSILSLVATSVAGRKERRIYLSASEKDEVKRRKLLFVLYILKDPFFSKYTRQKLESIEKVLEPVPVIGFLTAKAVELIIGCQTRYTYISGS</sequence>
<dbReference type="AlphaFoldDB" id="A0A6A4RA56"/>
<gene>
    <name evidence="3" type="ORF">Lalb_Chr01g0021231</name>
</gene>
<comment type="caution">
    <text evidence="3">The sequence shown here is derived from an EMBL/GenBank/DDBJ whole genome shotgun (WGS) entry which is preliminary data.</text>
</comment>
<reference evidence="4" key="1">
    <citation type="journal article" date="2020" name="Nat. Commun.">
        <title>Genome sequence of the cluster root forming white lupin.</title>
        <authorList>
            <person name="Hufnagel B."/>
            <person name="Marques A."/>
            <person name="Soriano A."/>
            <person name="Marques L."/>
            <person name="Divol F."/>
            <person name="Doumas P."/>
            <person name="Sallet E."/>
            <person name="Mancinotti D."/>
            <person name="Carrere S."/>
            <person name="Marande W."/>
            <person name="Arribat S."/>
            <person name="Keller J."/>
            <person name="Huneau C."/>
            <person name="Blein T."/>
            <person name="Aime D."/>
            <person name="Laguerre M."/>
            <person name="Taylor J."/>
            <person name="Schubert V."/>
            <person name="Nelson M."/>
            <person name="Geu-Flores F."/>
            <person name="Crespi M."/>
            <person name="Gallardo-Guerrero K."/>
            <person name="Delaux P.-M."/>
            <person name="Salse J."/>
            <person name="Berges H."/>
            <person name="Guyot R."/>
            <person name="Gouzy J."/>
            <person name="Peret B."/>
        </authorList>
    </citation>
    <scope>NUCLEOTIDE SEQUENCE [LARGE SCALE GENOMIC DNA]</scope>
    <source>
        <strain evidence="4">cv. Amiga</strain>
    </source>
</reference>
<keyword evidence="2" id="KW-0472">Membrane</keyword>
<feature type="transmembrane region" description="Helical" evidence="2">
    <location>
        <begin position="220"/>
        <end position="242"/>
    </location>
</feature>
<dbReference type="InterPro" id="IPR013919">
    <property type="entry name" value="Pex16"/>
</dbReference>
<proteinExistence type="inferred from homology"/>
<comment type="similarity">
    <text evidence="1 2">Belongs to the peroxin-16 family.</text>
</comment>
<dbReference type="PANTHER" id="PTHR13299:SF0">
    <property type="entry name" value="PEROXISOMAL MEMBRANE PROTEIN PEX16"/>
    <property type="match status" value="1"/>
</dbReference>
<keyword evidence="2" id="KW-0576">Peroxisome</keyword>
<dbReference type="PANTHER" id="PTHR13299">
    <property type="entry name" value="PEROXISOMAL MEMBRANE PROTEIN PEX16"/>
    <property type="match status" value="1"/>
</dbReference>
<dbReference type="EMBL" id="WOCE01000001">
    <property type="protein sequence ID" value="KAE9622052.1"/>
    <property type="molecule type" value="Genomic_DNA"/>
</dbReference>
<dbReference type="OrthoDB" id="2021143at2759"/>
<accession>A0A6A4RA56</accession>
<keyword evidence="4" id="KW-1185">Reference proteome</keyword>